<keyword evidence="1" id="KW-0004">4Fe-4S</keyword>
<protein>
    <submittedName>
        <fullName evidence="6">Endonuclease III</fullName>
    </submittedName>
</protein>
<keyword evidence="7" id="KW-1185">Reference proteome</keyword>
<accession>A0A128EDU6</accession>
<keyword evidence="3" id="KW-0408">Iron</keyword>
<name>A0A128EDU6_9BACT</name>
<keyword evidence="2" id="KW-0479">Metal-binding</keyword>
<dbReference type="Gene3D" id="1.10.340.30">
    <property type="entry name" value="Hypothetical protein, domain 2"/>
    <property type="match status" value="1"/>
</dbReference>
<dbReference type="PANTHER" id="PTHR10359:SF19">
    <property type="entry name" value="DNA REPAIR GLYCOSYLASE MJ1434-RELATED"/>
    <property type="match status" value="1"/>
</dbReference>
<keyword evidence="6" id="KW-0378">Hydrolase</keyword>
<keyword evidence="6" id="KW-0540">Nuclease</keyword>
<dbReference type="OrthoDB" id="9802365at2"/>
<dbReference type="Proteomes" id="UP000069632">
    <property type="component" value="Unassembled WGS sequence"/>
</dbReference>
<dbReference type="RefSeq" id="WP_075540091.1">
    <property type="nucleotide sequence ID" value="NZ_CP053844.1"/>
</dbReference>
<evidence type="ECO:0000256" key="3">
    <source>
        <dbReference type="ARBA" id="ARBA00023004"/>
    </source>
</evidence>
<dbReference type="AlphaFoldDB" id="A0A128EDU6"/>
<keyword evidence="6" id="KW-0255">Endonuclease</keyword>
<evidence type="ECO:0000259" key="5">
    <source>
        <dbReference type="SMART" id="SM00478"/>
    </source>
</evidence>
<dbReference type="InterPro" id="IPR003265">
    <property type="entry name" value="HhH-GPD_domain"/>
</dbReference>
<evidence type="ECO:0000313" key="6">
    <source>
        <dbReference type="EMBL" id="CZE47109.1"/>
    </source>
</evidence>
<organism evidence="6 7">
    <name type="scientific">Campylobacter geochelonis</name>
    <dbReference type="NCBI Taxonomy" id="1780362"/>
    <lineage>
        <taxon>Bacteria</taxon>
        <taxon>Pseudomonadati</taxon>
        <taxon>Campylobacterota</taxon>
        <taxon>Epsilonproteobacteria</taxon>
        <taxon>Campylobacterales</taxon>
        <taxon>Campylobacteraceae</taxon>
        <taxon>Campylobacter</taxon>
    </lineage>
</organism>
<evidence type="ECO:0000256" key="4">
    <source>
        <dbReference type="ARBA" id="ARBA00023014"/>
    </source>
</evidence>
<dbReference type="EMBL" id="FIZP01000002">
    <property type="protein sequence ID" value="CZE47109.1"/>
    <property type="molecule type" value="Genomic_DNA"/>
</dbReference>
<dbReference type="InterPro" id="IPR011257">
    <property type="entry name" value="DNA_glycosylase"/>
</dbReference>
<dbReference type="PIRSF" id="PIRSF001435">
    <property type="entry name" value="Nth"/>
    <property type="match status" value="1"/>
</dbReference>
<dbReference type="SMART" id="SM00478">
    <property type="entry name" value="ENDO3c"/>
    <property type="match status" value="1"/>
</dbReference>
<dbReference type="GO" id="GO:0006284">
    <property type="term" value="P:base-excision repair"/>
    <property type="evidence" value="ECO:0007669"/>
    <property type="project" value="InterPro"/>
</dbReference>
<evidence type="ECO:0000256" key="1">
    <source>
        <dbReference type="ARBA" id="ARBA00022485"/>
    </source>
</evidence>
<dbReference type="PANTHER" id="PTHR10359">
    <property type="entry name" value="A/G-SPECIFIC ADENINE GLYCOSYLASE/ENDONUCLEASE III"/>
    <property type="match status" value="1"/>
</dbReference>
<dbReference type="CDD" id="cd00056">
    <property type="entry name" value="ENDO3c"/>
    <property type="match status" value="1"/>
</dbReference>
<feature type="domain" description="HhH-GPD" evidence="5">
    <location>
        <begin position="36"/>
        <end position="183"/>
    </location>
</feature>
<evidence type="ECO:0000256" key="2">
    <source>
        <dbReference type="ARBA" id="ARBA00022723"/>
    </source>
</evidence>
<dbReference type="GO" id="GO:0004519">
    <property type="term" value="F:endonuclease activity"/>
    <property type="evidence" value="ECO:0007669"/>
    <property type="project" value="UniProtKB-KW"/>
</dbReference>
<evidence type="ECO:0000313" key="7">
    <source>
        <dbReference type="Proteomes" id="UP000069632"/>
    </source>
</evidence>
<dbReference type="Pfam" id="PF00730">
    <property type="entry name" value="HhH-GPD"/>
    <property type="match status" value="1"/>
</dbReference>
<sequence length="218" mass="24932">MTSTELFCALYDDIKLANVTWWPNYGSFEVVVSAVLTQQTKWENVEKSLLNLAKFNTLSLEEIAKIDVESLANLIKPSGFYNNKAKRLNALCKAVVSEFGDFESFKEYVSREWLISQKGIGAETCDAILCYACEREEMVVDSYALRILGYFGYEFESYDEAKEWLSELDFSVVYAMVLDMSEARVCALYHGLIVEFCKKHLKGKEISDKAKDIFKEIS</sequence>
<dbReference type="GO" id="GO:0046872">
    <property type="term" value="F:metal ion binding"/>
    <property type="evidence" value="ECO:0007669"/>
    <property type="project" value="UniProtKB-KW"/>
</dbReference>
<proteinExistence type="predicted"/>
<keyword evidence="4" id="KW-0411">Iron-sulfur</keyword>
<reference evidence="6 7" key="1">
    <citation type="submission" date="2016-02" db="EMBL/GenBank/DDBJ databases">
        <authorList>
            <consortium name="Pathogen Informatics"/>
        </authorList>
    </citation>
    <scope>NUCLEOTIDE SEQUENCE [LARGE SCALE GENOMIC DNA]</scope>
    <source>
        <strain evidence="6 7">RC20</strain>
    </source>
</reference>
<dbReference type="SUPFAM" id="SSF48150">
    <property type="entry name" value="DNA-glycosylase"/>
    <property type="match status" value="1"/>
</dbReference>
<gene>
    <name evidence="6" type="ORF">ERS672216_00719</name>
</gene>
<dbReference type="InterPro" id="IPR023170">
    <property type="entry name" value="HhH_base_excis_C"/>
</dbReference>
<dbReference type="Gene3D" id="1.10.1670.10">
    <property type="entry name" value="Helix-hairpin-Helix base-excision DNA repair enzymes (C-terminal)"/>
    <property type="match status" value="1"/>
</dbReference>
<dbReference type="NCBIfam" id="NF010494">
    <property type="entry name" value="PRK13913.1"/>
    <property type="match status" value="1"/>
</dbReference>
<dbReference type="GO" id="GO:0051539">
    <property type="term" value="F:4 iron, 4 sulfur cluster binding"/>
    <property type="evidence" value="ECO:0007669"/>
    <property type="project" value="UniProtKB-KW"/>
</dbReference>